<keyword evidence="2" id="KW-1185">Reference proteome</keyword>
<dbReference type="EMBL" id="FNRA01000015">
    <property type="protein sequence ID" value="SEB18941.1"/>
    <property type="molecule type" value="Genomic_DNA"/>
</dbReference>
<reference evidence="1 2" key="1">
    <citation type="submission" date="2016-10" db="EMBL/GenBank/DDBJ databases">
        <authorList>
            <person name="de Groot N.N."/>
        </authorList>
    </citation>
    <scope>NUCLEOTIDE SEQUENCE [LARGE SCALE GENOMIC DNA]</scope>
    <source>
        <strain evidence="1 2">DSM 19033</strain>
    </source>
</reference>
<proteinExistence type="predicted"/>
<accession>A0A1H4HBC1</accession>
<dbReference type="Proteomes" id="UP000198850">
    <property type="component" value="Unassembled WGS sequence"/>
</dbReference>
<gene>
    <name evidence="1" type="ORF">SAMN05443550_1159</name>
</gene>
<protein>
    <submittedName>
        <fullName evidence="1">Uncharacterized protein</fullName>
    </submittedName>
</protein>
<evidence type="ECO:0000313" key="1">
    <source>
        <dbReference type="EMBL" id="SEB18941.1"/>
    </source>
</evidence>
<dbReference type="AlphaFoldDB" id="A0A1H4HBC1"/>
<sequence length="33" mass="4080">MHNIIAKDIYFNKNDRFTEVIIRRCNTFLYAMK</sequence>
<dbReference type="STRING" id="425514.SAMN05443550_1159"/>
<organism evidence="1 2">
    <name type="scientific">Pedobacter hartonius</name>
    <dbReference type="NCBI Taxonomy" id="425514"/>
    <lineage>
        <taxon>Bacteria</taxon>
        <taxon>Pseudomonadati</taxon>
        <taxon>Bacteroidota</taxon>
        <taxon>Sphingobacteriia</taxon>
        <taxon>Sphingobacteriales</taxon>
        <taxon>Sphingobacteriaceae</taxon>
        <taxon>Pedobacter</taxon>
    </lineage>
</organism>
<name>A0A1H4HBC1_9SPHI</name>
<evidence type="ECO:0000313" key="2">
    <source>
        <dbReference type="Proteomes" id="UP000198850"/>
    </source>
</evidence>